<gene>
    <name evidence="1" type="ORF">FKW44_001457</name>
</gene>
<dbReference type="AlphaFoldDB" id="A0A7T8QVK1"/>
<reference evidence="2" key="1">
    <citation type="submission" date="2021-01" db="EMBL/GenBank/DDBJ databases">
        <title>Caligus Genome Assembly.</title>
        <authorList>
            <person name="Gallardo-Escarate C."/>
        </authorList>
    </citation>
    <scope>NUCLEOTIDE SEQUENCE [LARGE SCALE GENOMIC DNA]</scope>
</reference>
<dbReference type="Proteomes" id="UP000595437">
    <property type="component" value="Chromosome 1"/>
</dbReference>
<evidence type="ECO:0000313" key="2">
    <source>
        <dbReference type="Proteomes" id="UP000595437"/>
    </source>
</evidence>
<protein>
    <submittedName>
        <fullName evidence="1">Uncharacterized protein</fullName>
    </submittedName>
</protein>
<proteinExistence type="predicted"/>
<organism evidence="1 2">
    <name type="scientific">Caligus rogercresseyi</name>
    <name type="common">Sea louse</name>
    <dbReference type="NCBI Taxonomy" id="217165"/>
    <lineage>
        <taxon>Eukaryota</taxon>
        <taxon>Metazoa</taxon>
        <taxon>Ecdysozoa</taxon>
        <taxon>Arthropoda</taxon>
        <taxon>Crustacea</taxon>
        <taxon>Multicrustacea</taxon>
        <taxon>Hexanauplia</taxon>
        <taxon>Copepoda</taxon>
        <taxon>Siphonostomatoida</taxon>
        <taxon>Caligidae</taxon>
        <taxon>Caligus</taxon>
    </lineage>
</organism>
<name>A0A7T8QVK1_CALRO</name>
<feature type="non-terminal residue" evidence="1">
    <location>
        <position position="1"/>
    </location>
</feature>
<sequence>RDGILKALEEALHIIKNFDSCFQNNLERTMNHGSEIAVRVKACSTLNVGGASSNPERGWSVLVYLIDK</sequence>
<evidence type="ECO:0000313" key="1">
    <source>
        <dbReference type="EMBL" id="QQP56704.1"/>
    </source>
</evidence>
<dbReference type="EMBL" id="CP045890">
    <property type="protein sequence ID" value="QQP56704.1"/>
    <property type="molecule type" value="Genomic_DNA"/>
</dbReference>
<accession>A0A7T8QVK1</accession>
<feature type="non-terminal residue" evidence="1">
    <location>
        <position position="68"/>
    </location>
</feature>
<keyword evidence="2" id="KW-1185">Reference proteome</keyword>